<proteinExistence type="inferred from homology"/>
<keyword evidence="11 13" id="KW-0472">Membrane</keyword>
<evidence type="ECO:0000256" key="1">
    <source>
        <dbReference type="ARBA" id="ARBA00003540"/>
    </source>
</evidence>
<dbReference type="Gene3D" id="3.30.420.270">
    <property type="match status" value="1"/>
</dbReference>
<dbReference type="PANTHER" id="PTHR30558:SF12">
    <property type="entry name" value="BIOPOLYMER TRANSPORT PROTEIN EXBD"/>
    <property type="match status" value="1"/>
</dbReference>
<dbReference type="RefSeq" id="WP_087621448.1">
    <property type="nucleotide sequence ID" value="NZ_NEXX01000006.1"/>
</dbReference>
<accession>A0A1Z9YUI7</accession>
<dbReference type="PANTHER" id="PTHR30558">
    <property type="entry name" value="EXBD MEMBRANE COMPONENT OF PMF-DRIVEN MACROMOLECULE IMPORT SYSTEM"/>
    <property type="match status" value="1"/>
</dbReference>
<comment type="subunit">
    <text evidence="4">The accessory proteins ExbB and ExbD seem to form a complex with TonB.</text>
</comment>
<dbReference type="GO" id="GO:0015031">
    <property type="term" value="P:protein transport"/>
    <property type="evidence" value="ECO:0007669"/>
    <property type="project" value="UniProtKB-KW"/>
</dbReference>
<evidence type="ECO:0000256" key="8">
    <source>
        <dbReference type="ARBA" id="ARBA00022692"/>
    </source>
</evidence>
<name>A0A1Z9YUI7_9GAMM</name>
<evidence type="ECO:0000256" key="4">
    <source>
        <dbReference type="ARBA" id="ARBA00011471"/>
    </source>
</evidence>
<keyword evidence="5 12" id="KW-0813">Transport</keyword>
<keyword evidence="9 12" id="KW-0653">Protein transport</keyword>
<dbReference type="Proteomes" id="UP000196536">
    <property type="component" value="Unassembled WGS sequence"/>
</dbReference>
<comment type="function">
    <text evidence="1">Involved in the TonB-dependent energy-dependent transport of various receptor-bound substrates.</text>
</comment>
<dbReference type="Pfam" id="PF02472">
    <property type="entry name" value="ExbD"/>
    <property type="match status" value="1"/>
</dbReference>
<evidence type="ECO:0000256" key="10">
    <source>
        <dbReference type="ARBA" id="ARBA00022989"/>
    </source>
</evidence>
<evidence type="ECO:0000256" key="12">
    <source>
        <dbReference type="RuleBase" id="RU003879"/>
    </source>
</evidence>
<evidence type="ECO:0000256" key="3">
    <source>
        <dbReference type="ARBA" id="ARBA00005811"/>
    </source>
</evidence>
<dbReference type="InterPro" id="IPR003400">
    <property type="entry name" value="ExbD"/>
</dbReference>
<evidence type="ECO:0000256" key="13">
    <source>
        <dbReference type="SAM" id="Phobius"/>
    </source>
</evidence>
<evidence type="ECO:0000256" key="7">
    <source>
        <dbReference type="ARBA" id="ARBA00022519"/>
    </source>
</evidence>
<keyword evidence="6" id="KW-1003">Cell membrane</keyword>
<evidence type="ECO:0000256" key="9">
    <source>
        <dbReference type="ARBA" id="ARBA00022927"/>
    </source>
</evidence>
<dbReference type="GO" id="GO:0005886">
    <property type="term" value="C:plasma membrane"/>
    <property type="evidence" value="ECO:0007669"/>
    <property type="project" value="UniProtKB-SubCell"/>
</dbReference>
<sequence length="134" mass="14610">MGFQLGEEHDGGMNEMNLIPLIDIMLVLMIIFLVTATVANPSIPLTLPKTMAEIQTPPPKPITISINAEGEVAWNDQIIGLGELEQRFEQEAQAAEKPTVQLRADKDSRYDMVAQVMSRASAAGLSDIAFVSEN</sequence>
<dbReference type="GO" id="GO:0022857">
    <property type="term" value="F:transmembrane transporter activity"/>
    <property type="evidence" value="ECO:0007669"/>
    <property type="project" value="InterPro"/>
</dbReference>
<feature type="transmembrane region" description="Helical" evidence="13">
    <location>
        <begin position="18"/>
        <end position="39"/>
    </location>
</feature>
<reference evidence="14 15" key="1">
    <citation type="submission" date="2017-05" db="EMBL/GenBank/DDBJ databases">
        <title>Acinetobacter populi ANC 5415 (= PBJ7), whole genome shotgun sequencing project.</title>
        <authorList>
            <person name="Nemec A."/>
            <person name="Radolfova-Krizova L."/>
        </authorList>
    </citation>
    <scope>NUCLEOTIDE SEQUENCE [LARGE SCALE GENOMIC DNA]</scope>
    <source>
        <strain evidence="14 15">PBJ7</strain>
    </source>
</reference>
<comment type="caution">
    <text evidence="14">The sequence shown here is derived from an EMBL/GenBank/DDBJ whole genome shotgun (WGS) entry which is preliminary data.</text>
</comment>
<gene>
    <name evidence="14" type="ORF">CAP51_14325</name>
</gene>
<keyword evidence="7" id="KW-0997">Cell inner membrane</keyword>
<comment type="subcellular location">
    <subcellularLocation>
        <location evidence="2">Cell inner membrane</location>
        <topology evidence="2">Single-pass type II membrane protein</topology>
    </subcellularLocation>
    <subcellularLocation>
        <location evidence="12">Cell membrane</location>
        <topology evidence="12">Single-pass type II membrane protein</topology>
    </subcellularLocation>
</comment>
<evidence type="ECO:0000313" key="15">
    <source>
        <dbReference type="Proteomes" id="UP000196536"/>
    </source>
</evidence>
<protein>
    <submittedName>
        <fullName evidence="14">Biopolymer transporter ExbD</fullName>
    </submittedName>
</protein>
<evidence type="ECO:0000313" key="14">
    <source>
        <dbReference type="EMBL" id="OUY05892.1"/>
    </source>
</evidence>
<keyword evidence="15" id="KW-1185">Reference proteome</keyword>
<keyword evidence="10 13" id="KW-1133">Transmembrane helix</keyword>
<organism evidence="14 15">
    <name type="scientific">Acinetobacter populi</name>
    <dbReference type="NCBI Taxonomy" id="1582270"/>
    <lineage>
        <taxon>Bacteria</taxon>
        <taxon>Pseudomonadati</taxon>
        <taxon>Pseudomonadota</taxon>
        <taxon>Gammaproteobacteria</taxon>
        <taxon>Moraxellales</taxon>
        <taxon>Moraxellaceae</taxon>
        <taxon>Acinetobacter</taxon>
    </lineage>
</organism>
<evidence type="ECO:0000256" key="11">
    <source>
        <dbReference type="ARBA" id="ARBA00023136"/>
    </source>
</evidence>
<dbReference type="EMBL" id="NEXX01000006">
    <property type="protein sequence ID" value="OUY05892.1"/>
    <property type="molecule type" value="Genomic_DNA"/>
</dbReference>
<dbReference type="AlphaFoldDB" id="A0A1Z9YUI7"/>
<evidence type="ECO:0000256" key="5">
    <source>
        <dbReference type="ARBA" id="ARBA00022448"/>
    </source>
</evidence>
<evidence type="ECO:0000256" key="6">
    <source>
        <dbReference type="ARBA" id="ARBA00022475"/>
    </source>
</evidence>
<evidence type="ECO:0000256" key="2">
    <source>
        <dbReference type="ARBA" id="ARBA00004249"/>
    </source>
</evidence>
<comment type="similarity">
    <text evidence="3 12">Belongs to the ExbD/TolR family.</text>
</comment>
<keyword evidence="8 12" id="KW-0812">Transmembrane</keyword>
<dbReference type="OrthoDB" id="9798629at2"/>